<dbReference type="GO" id="GO:0008757">
    <property type="term" value="F:S-adenosylmethionine-dependent methyltransferase activity"/>
    <property type="evidence" value="ECO:0007669"/>
    <property type="project" value="UniProtKB-ARBA"/>
</dbReference>
<dbReference type="Pfam" id="PF00891">
    <property type="entry name" value="Methyltransf_2"/>
    <property type="match status" value="1"/>
</dbReference>
<dbReference type="InterPro" id="IPR016461">
    <property type="entry name" value="COMT-like"/>
</dbReference>
<dbReference type="InterPro" id="IPR012967">
    <property type="entry name" value="COMT_dimerisation"/>
</dbReference>
<name>A0A834VZ18_9FABA</name>
<evidence type="ECO:0000256" key="3">
    <source>
        <dbReference type="ARBA" id="ARBA00022691"/>
    </source>
</evidence>
<dbReference type="AlphaFoldDB" id="A0A834VZ18"/>
<dbReference type="PROSITE" id="PS51683">
    <property type="entry name" value="SAM_OMT_II"/>
    <property type="match status" value="1"/>
</dbReference>
<dbReference type="InterPro" id="IPR036388">
    <property type="entry name" value="WH-like_DNA-bd_sf"/>
</dbReference>
<evidence type="ECO:0000256" key="1">
    <source>
        <dbReference type="ARBA" id="ARBA00022603"/>
    </source>
</evidence>
<dbReference type="EMBL" id="JAAIUW010000013">
    <property type="protein sequence ID" value="KAF7803388.1"/>
    <property type="molecule type" value="Genomic_DNA"/>
</dbReference>
<dbReference type="GO" id="GO:0046983">
    <property type="term" value="F:protein dimerization activity"/>
    <property type="evidence" value="ECO:0007669"/>
    <property type="project" value="InterPro"/>
</dbReference>
<feature type="active site" description="Proton acceptor" evidence="4">
    <location>
        <position position="236"/>
    </location>
</feature>
<evidence type="ECO:0000259" key="5">
    <source>
        <dbReference type="Pfam" id="PF00891"/>
    </source>
</evidence>
<evidence type="ECO:0000256" key="4">
    <source>
        <dbReference type="PIRSR" id="PIRSR005739-1"/>
    </source>
</evidence>
<dbReference type="OrthoDB" id="2410195at2759"/>
<organism evidence="7 8">
    <name type="scientific">Senna tora</name>
    <dbReference type="NCBI Taxonomy" id="362788"/>
    <lineage>
        <taxon>Eukaryota</taxon>
        <taxon>Viridiplantae</taxon>
        <taxon>Streptophyta</taxon>
        <taxon>Embryophyta</taxon>
        <taxon>Tracheophyta</taxon>
        <taxon>Spermatophyta</taxon>
        <taxon>Magnoliopsida</taxon>
        <taxon>eudicotyledons</taxon>
        <taxon>Gunneridae</taxon>
        <taxon>Pentapetalae</taxon>
        <taxon>rosids</taxon>
        <taxon>fabids</taxon>
        <taxon>Fabales</taxon>
        <taxon>Fabaceae</taxon>
        <taxon>Caesalpinioideae</taxon>
        <taxon>Cassia clade</taxon>
        <taxon>Senna</taxon>
    </lineage>
</organism>
<accession>A0A834VZ18</accession>
<dbReference type="GO" id="GO:0032259">
    <property type="term" value="P:methylation"/>
    <property type="evidence" value="ECO:0007669"/>
    <property type="project" value="UniProtKB-KW"/>
</dbReference>
<gene>
    <name evidence="7" type="ORF">G2W53_042499</name>
</gene>
<dbReference type="Gene3D" id="1.10.10.10">
    <property type="entry name" value="Winged helix-like DNA-binding domain superfamily/Winged helix DNA-binding domain"/>
    <property type="match status" value="1"/>
</dbReference>
<dbReference type="InterPro" id="IPR001077">
    <property type="entry name" value="COMT_C"/>
</dbReference>
<protein>
    <submittedName>
        <fullName evidence="7">Isoliquiritigenin 2'-O-methyltransferase-like</fullName>
    </submittedName>
</protein>
<evidence type="ECO:0000256" key="2">
    <source>
        <dbReference type="ARBA" id="ARBA00022679"/>
    </source>
</evidence>
<dbReference type="FunFam" id="1.10.10.10:FF:000357">
    <property type="entry name" value="Caffeic acid 3-O-methyltransferase"/>
    <property type="match status" value="1"/>
</dbReference>
<sequence>MAFGGDNNNNHHKEDDSSFTSALTLCFSQIQSAALNTAIELNLFNIIARANGRHVSVTEIVSELPTSAQHQDLAFRLSRLLRLLAFHSLLTCSCDDTTREPLYGISPIGKFFVSDHYNTSGSVALMPLFLTHRALLDTWLNFKNAIIEEDADAFKKVHGIPLYKYSQTDPKLNTLFNQSMEDLSFILLNRVLELYKGFEGISTLVDVGGGIEHIGGDMFAGVPKGGDAILLKNVLHNWSDENSIKILKKCHEALGENGKVIVLELIMPEVMEELEDGKFVSGLDNLMFIIDGRERTEKEFESLCKRSGFSAFKVASRAYSVQGVMEFYK</sequence>
<dbReference type="SUPFAM" id="SSF46785">
    <property type="entry name" value="Winged helix' DNA-binding domain"/>
    <property type="match status" value="1"/>
</dbReference>
<dbReference type="PANTHER" id="PTHR11746">
    <property type="entry name" value="O-METHYLTRANSFERASE"/>
    <property type="match status" value="1"/>
</dbReference>
<evidence type="ECO:0000313" key="7">
    <source>
        <dbReference type="EMBL" id="KAF7803388.1"/>
    </source>
</evidence>
<reference evidence="7" key="1">
    <citation type="submission" date="2020-09" db="EMBL/GenBank/DDBJ databases">
        <title>Genome-Enabled Discovery of Anthraquinone Biosynthesis in Senna tora.</title>
        <authorList>
            <person name="Kang S.-H."/>
            <person name="Pandey R.P."/>
            <person name="Lee C.-M."/>
            <person name="Sim J.-S."/>
            <person name="Jeong J.-T."/>
            <person name="Choi B.-S."/>
            <person name="Jung M."/>
            <person name="Ginzburg D."/>
            <person name="Zhao K."/>
            <person name="Won S.Y."/>
            <person name="Oh T.-J."/>
            <person name="Yu Y."/>
            <person name="Kim N.-H."/>
            <person name="Lee O.R."/>
            <person name="Lee T.-H."/>
            <person name="Bashyal P."/>
            <person name="Kim T.-S."/>
            <person name="Lee W.-H."/>
            <person name="Kawkins C."/>
            <person name="Kim C.-K."/>
            <person name="Kim J.S."/>
            <person name="Ahn B.O."/>
            <person name="Rhee S.Y."/>
            <person name="Sohng J.K."/>
        </authorList>
    </citation>
    <scope>NUCLEOTIDE SEQUENCE</scope>
    <source>
        <tissue evidence="7">Leaf</tissue>
    </source>
</reference>
<comment type="caution">
    <text evidence="7">The sequence shown here is derived from an EMBL/GenBank/DDBJ whole genome shotgun (WGS) entry which is preliminary data.</text>
</comment>
<dbReference type="PIRSF" id="PIRSF005739">
    <property type="entry name" value="O-mtase"/>
    <property type="match status" value="1"/>
</dbReference>
<dbReference type="GO" id="GO:0008171">
    <property type="term" value="F:O-methyltransferase activity"/>
    <property type="evidence" value="ECO:0007669"/>
    <property type="project" value="InterPro"/>
</dbReference>
<dbReference type="Pfam" id="PF08100">
    <property type="entry name" value="Dimerisation"/>
    <property type="match status" value="1"/>
</dbReference>
<feature type="domain" description="O-methyltransferase dimerisation" evidence="6">
    <location>
        <begin position="25"/>
        <end position="114"/>
    </location>
</feature>
<evidence type="ECO:0000259" key="6">
    <source>
        <dbReference type="Pfam" id="PF08100"/>
    </source>
</evidence>
<dbReference type="Gene3D" id="3.40.50.150">
    <property type="entry name" value="Vaccinia Virus protein VP39"/>
    <property type="match status" value="2"/>
</dbReference>
<feature type="domain" description="O-methyltransferase C-terminal" evidence="5">
    <location>
        <begin position="211"/>
        <end position="310"/>
    </location>
</feature>
<keyword evidence="1 7" id="KW-0489">Methyltransferase</keyword>
<evidence type="ECO:0000313" key="8">
    <source>
        <dbReference type="Proteomes" id="UP000634136"/>
    </source>
</evidence>
<dbReference type="SUPFAM" id="SSF53335">
    <property type="entry name" value="S-adenosyl-L-methionine-dependent methyltransferases"/>
    <property type="match status" value="1"/>
</dbReference>
<dbReference type="Proteomes" id="UP000634136">
    <property type="component" value="Unassembled WGS sequence"/>
</dbReference>
<keyword evidence="2 7" id="KW-0808">Transferase</keyword>
<proteinExistence type="predicted"/>
<keyword evidence="8" id="KW-1185">Reference proteome</keyword>
<dbReference type="InterPro" id="IPR029063">
    <property type="entry name" value="SAM-dependent_MTases_sf"/>
</dbReference>
<keyword evidence="3" id="KW-0949">S-adenosyl-L-methionine</keyword>
<dbReference type="InterPro" id="IPR036390">
    <property type="entry name" value="WH_DNA-bd_sf"/>
</dbReference>